<dbReference type="HOGENOM" id="CLU_1168636_0_0_9"/>
<reference evidence="1" key="1">
    <citation type="submission" date="2013-06" db="EMBL/GenBank/DDBJ databases">
        <authorList>
            <person name="Weinstock G."/>
            <person name="Sodergren E."/>
            <person name="Clifton S."/>
            <person name="Fulton L."/>
            <person name="Fulton B."/>
            <person name="Courtney L."/>
            <person name="Fronick C."/>
            <person name="Harrison M."/>
            <person name="Strong C."/>
            <person name="Farmer C."/>
            <person name="Delahaunty K."/>
            <person name="Markovic C."/>
            <person name="Hall O."/>
            <person name="Minx P."/>
            <person name="Tomlinson C."/>
            <person name="Mitreva M."/>
            <person name="Nelson J."/>
            <person name="Hou S."/>
            <person name="Wollam A."/>
            <person name="Pepin K.H."/>
            <person name="Johnson M."/>
            <person name="Bhonagiri V."/>
            <person name="Nash W.E."/>
            <person name="Warren W."/>
            <person name="Chinwalla A."/>
            <person name="Mardis E.R."/>
            <person name="Wilson R.K."/>
        </authorList>
    </citation>
    <scope>NUCLEOTIDE SEQUENCE [LARGE SCALE GENOMIC DNA]</scope>
    <source>
        <strain evidence="1">ATCC 49176</strain>
    </source>
</reference>
<protein>
    <submittedName>
        <fullName evidence="1">Uncharacterized protein</fullName>
    </submittedName>
</protein>
<dbReference type="EMBL" id="ACIN03000004">
    <property type="protein sequence ID" value="ESK66006.1"/>
    <property type="molecule type" value="Genomic_DNA"/>
</dbReference>
<keyword evidence="2" id="KW-1185">Reference proteome</keyword>
<dbReference type="STRING" id="592010.GCWU000182_000740"/>
<dbReference type="Proteomes" id="UP000019050">
    <property type="component" value="Unassembled WGS sequence"/>
</dbReference>
<dbReference type="Gene3D" id="2.50.20.40">
    <property type="match status" value="1"/>
</dbReference>
<organism evidence="1 2">
    <name type="scientific">Abiotrophia defectiva ATCC 49176</name>
    <dbReference type="NCBI Taxonomy" id="592010"/>
    <lineage>
        <taxon>Bacteria</taxon>
        <taxon>Bacillati</taxon>
        <taxon>Bacillota</taxon>
        <taxon>Bacilli</taxon>
        <taxon>Lactobacillales</taxon>
        <taxon>Aerococcaceae</taxon>
        <taxon>Abiotrophia</taxon>
    </lineage>
</organism>
<sequence length="237" mass="27417">MKRRTIMRTVLKWLAILSVCLGGLFFLGMKWQEHMVERNFDYLGSIYPVENLEQLFDVFKGGFNIRDTFSIYEPERKIMVIVDAEGNGHTKQIDGKVKVLSYKNNDKETIEEYSVEIRKGQIVVPENKQTTKYLKQFKFLVTTLEFDKTKFNRQTAYHIIDNPSWGRYGEYYLLGNATQLLEKYGQNDISGDYTIEFLKPLKPEKGETDVSITISGGSKTHIDGVIINMGEHLEGFD</sequence>
<dbReference type="InterPro" id="IPR038641">
    <property type="entry name" value="Csa_sf"/>
</dbReference>
<name>W1Q492_ABIDE</name>
<accession>W1Q492</accession>
<dbReference type="AlphaFoldDB" id="W1Q492"/>
<proteinExistence type="predicted"/>
<gene>
    <name evidence="1" type="ORF">GCWU000182_000740</name>
</gene>
<comment type="caution">
    <text evidence="1">The sequence shown here is derived from an EMBL/GenBank/DDBJ whole genome shotgun (WGS) entry which is preliminary data.</text>
</comment>
<evidence type="ECO:0000313" key="2">
    <source>
        <dbReference type="Proteomes" id="UP000019050"/>
    </source>
</evidence>
<evidence type="ECO:0000313" key="1">
    <source>
        <dbReference type="EMBL" id="ESK66006.1"/>
    </source>
</evidence>